<comment type="similarity">
    <text evidence="2">Belongs to the synembryn family.</text>
</comment>
<comment type="caution">
    <text evidence="7">The sequence shown here is derived from an EMBL/GenBank/DDBJ whole genome shotgun (WGS) entry which is preliminary data.</text>
</comment>
<keyword evidence="8" id="KW-1185">Reference proteome</keyword>
<evidence type="ECO:0000313" key="8">
    <source>
        <dbReference type="Proteomes" id="UP001165289"/>
    </source>
</evidence>
<evidence type="ECO:0000256" key="5">
    <source>
        <dbReference type="ARBA" id="ARBA00023186"/>
    </source>
</evidence>
<name>A0AAV7K7X2_9METZ</name>
<dbReference type="GO" id="GO:0007186">
    <property type="term" value="P:G protein-coupled receptor signaling pathway"/>
    <property type="evidence" value="ECO:0007669"/>
    <property type="project" value="TreeGrafter"/>
</dbReference>
<dbReference type="Pfam" id="PF10165">
    <property type="entry name" value="Ric8"/>
    <property type="match status" value="1"/>
</dbReference>
<dbReference type="AlphaFoldDB" id="A0AAV7K7X2"/>
<keyword evidence="4" id="KW-0344">Guanine-nucleotide releasing factor</keyword>
<keyword evidence="3" id="KW-0963">Cytoplasm</keyword>
<evidence type="ECO:0000256" key="2">
    <source>
        <dbReference type="ARBA" id="ARBA00009049"/>
    </source>
</evidence>
<dbReference type="GO" id="GO:0005085">
    <property type="term" value="F:guanyl-nucleotide exchange factor activity"/>
    <property type="evidence" value="ECO:0007669"/>
    <property type="project" value="UniProtKB-KW"/>
</dbReference>
<dbReference type="InterPro" id="IPR008376">
    <property type="entry name" value="Chaperone_Ric-8_A/B"/>
</dbReference>
<sequence>MDLSSLKKALETDTTQNTENIINKLKKFNKDNAEIRKFDNTIKKPITTQLLKQIRDSIQNIYFTEDTSTDNLQLLLASTNCLRILTRDGTPELLLEIENIHSIASTGGLYYQDVPYCLAMKKGYLPASHIQTDAWIEGTKTLINIIFVNHNSGLISDIIDNMKNICLVESLLNRLKGYVGPVSIHLPLDLIVYDLKLLFLITACSPSERNRVLEDTDGFSIVCSLVHQWVHFSYRPDPPSLARKYLVSELSKQIDTALLEENIPLTSEMMFDVICVTSLPEIKVVGMIVDSLKILFSLTANWTTEFYDSPGNKDCLRRLYNDLRLLVVSFSGWCNADIVYKTLFNDCVNLLMNIPYSLIPVLIPKLGNVIFSKECLEITPPPCTLLEGACKVVAQNTRLLVQYEARNLSIIKLLVDRLDEELLCNEDKCDQMTLTKITLLPTLRTLSRGNSVIRHYVRKRVLPPLKKVTSRPEDGKDMKGRIVKLMIHSDYSLAYSTADFLFVLCKENVDRMVKYTGFGNAAGLLMQRGLMGGGSHEGEASYSSDSQDSDTEEFLQCQSNLDPITAAPKSKEPSEIDSMTEEEKEKEAVKLMDAIDKLNKSGFIKMVDTSGKEVDKENLPQ</sequence>
<dbReference type="PANTHER" id="PTHR12425:SF5">
    <property type="entry name" value="SYNEMBRYN"/>
    <property type="match status" value="1"/>
</dbReference>
<evidence type="ECO:0000313" key="7">
    <source>
        <dbReference type="EMBL" id="KAI6656800.1"/>
    </source>
</evidence>
<dbReference type="InterPro" id="IPR019318">
    <property type="entry name" value="Gua_nucleotide_exch_fac_Ric8"/>
</dbReference>
<evidence type="ECO:0000256" key="3">
    <source>
        <dbReference type="ARBA" id="ARBA00022490"/>
    </source>
</evidence>
<dbReference type="EMBL" id="JAKMXF010000133">
    <property type="protein sequence ID" value="KAI6656800.1"/>
    <property type="molecule type" value="Genomic_DNA"/>
</dbReference>
<reference evidence="7 8" key="1">
    <citation type="journal article" date="2023" name="BMC Biol.">
        <title>The compact genome of the sponge Oopsacas minuta (Hexactinellida) is lacking key metazoan core genes.</title>
        <authorList>
            <person name="Santini S."/>
            <person name="Schenkelaars Q."/>
            <person name="Jourda C."/>
            <person name="Duchesne M."/>
            <person name="Belahbib H."/>
            <person name="Rocher C."/>
            <person name="Selva M."/>
            <person name="Riesgo A."/>
            <person name="Vervoort M."/>
            <person name="Leys S.P."/>
            <person name="Kodjabachian L."/>
            <person name="Le Bivic A."/>
            <person name="Borchiellini C."/>
            <person name="Claverie J.M."/>
            <person name="Renard E."/>
        </authorList>
    </citation>
    <scope>NUCLEOTIDE SEQUENCE [LARGE SCALE GENOMIC DNA]</scope>
    <source>
        <strain evidence="7">SPO-2</strain>
    </source>
</reference>
<dbReference type="Proteomes" id="UP001165289">
    <property type="component" value="Unassembled WGS sequence"/>
</dbReference>
<keyword evidence="5" id="KW-0143">Chaperone</keyword>
<protein>
    <submittedName>
        <fullName evidence="7">Synembryn</fullName>
    </submittedName>
</protein>
<evidence type="ECO:0000256" key="1">
    <source>
        <dbReference type="ARBA" id="ARBA00004544"/>
    </source>
</evidence>
<dbReference type="PANTHER" id="PTHR12425">
    <property type="entry name" value="SYNEMBRYN"/>
    <property type="match status" value="1"/>
</dbReference>
<organism evidence="7 8">
    <name type="scientific">Oopsacas minuta</name>
    <dbReference type="NCBI Taxonomy" id="111878"/>
    <lineage>
        <taxon>Eukaryota</taxon>
        <taxon>Metazoa</taxon>
        <taxon>Porifera</taxon>
        <taxon>Hexactinellida</taxon>
        <taxon>Hexasterophora</taxon>
        <taxon>Lyssacinosida</taxon>
        <taxon>Leucopsacidae</taxon>
        <taxon>Oopsacas</taxon>
    </lineage>
</organism>
<feature type="region of interest" description="Disordered" evidence="6">
    <location>
        <begin position="534"/>
        <end position="586"/>
    </location>
</feature>
<accession>A0AAV7K7X2</accession>
<evidence type="ECO:0000256" key="4">
    <source>
        <dbReference type="ARBA" id="ARBA00022658"/>
    </source>
</evidence>
<comment type="subcellular location">
    <subcellularLocation>
        <location evidence="1">Cytoplasm</location>
        <location evidence="1">Cell cortex</location>
    </subcellularLocation>
</comment>
<dbReference type="PRINTS" id="PR01802">
    <property type="entry name" value="SYNEMBRYN"/>
</dbReference>
<gene>
    <name evidence="7" type="ORF">LOD99_16103</name>
</gene>
<dbReference type="GO" id="GO:0005938">
    <property type="term" value="C:cell cortex"/>
    <property type="evidence" value="ECO:0007669"/>
    <property type="project" value="UniProtKB-SubCell"/>
</dbReference>
<dbReference type="GO" id="GO:0001965">
    <property type="term" value="F:G-protein alpha-subunit binding"/>
    <property type="evidence" value="ECO:0007669"/>
    <property type="project" value="TreeGrafter"/>
</dbReference>
<proteinExistence type="inferred from homology"/>
<evidence type="ECO:0000256" key="6">
    <source>
        <dbReference type="SAM" id="MobiDB-lite"/>
    </source>
</evidence>